<dbReference type="FunFam" id="3.40.50.2300:FF:000018">
    <property type="entry name" value="DNA-binding transcriptional regulator NtrC"/>
    <property type="match status" value="1"/>
</dbReference>
<sequence length="223" mass="25070">MIIDDEKVICDACAQILSGEGCLVETSCEGATGLKKVDDFKPDIVFVDLKMPGISGMEVLEEIRKKDKNIVSIVITGYATIESAVESMKKGAFDFLPKPFNPDELKIIARRALEKRRVSLEAERLREEKEKMRQNFIALVSHELRTPLVAVMQYLEVFAGGVAGAISQEQAKIVNRMKIRLNELLGLIDRWLKLSRIEELKLKEGFEDFSLSSAIEEVVNLVK</sequence>
<dbReference type="SMART" id="SM00448">
    <property type="entry name" value="REC"/>
    <property type="match status" value="1"/>
</dbReference>
<dbReference type="EMBL" id="BARV01002921">
    <property type="protein sequence ID" value="GAH97602.1"/>
    <property type="molecule type" value="Genomic_DNA"/>
</dbReference>
<dbReference type="AlphaFoldDB" id="X1JU62"/>
<comment type="caution">
    <text evidence="5">The sequence shown here is derived from an EMBL/GenBank/DDBJ whole genome shotgun (WGS) entry which is preliminary data.</text>
</comment>
<dbReference type="InterPro" id="IPR050956">
    <property type="entry name" value="2C_system_His_kinase"/>
</dbReference>
<keyword evidence="1" id="KW-0597">Phosphoprotein</keyword>
<dbReference type="Gene3D" id="3.40.50.2300">
    <property type="match status" value="1"/>
</dbReference>
<dbReference type="PROSITE" id="PS50110">
    <property type="entry name" value="RESPONSE_REGULATORY"/>
    <property type="match status" value="1"/>
</dbReference>
<dbReference type="PANTHER" id="PTHR43719:SF75">
    <property type="entry name" value="HISTIDINE KINASE CKI1"/>
    <property type="match status" value="1"/>
</dbReference>
<keyword evidence="2" id="KW-0805">Transcription regulation</keyword>
<gene>
    <name evidence="5" type="ORF">S06H3_07257</name>
</gene>
<reference evidence="5" key="1">
    <citation type="journal article" date="2014" name="Front. Microbiol.">
        <title>High frequency of phylogenetically diverse reductive dehalogenase-homologous genes in deep subseafloor sedimentary metagenomes.</title>
        <authorList>
            <person name="Kawai M."/>
            <person name="Futagami T."/>
            <person name="Toyoda A."/>
            <person name="Takaki Y."/>
            <person name="Nishi S."/>
            <person name="Hori S."/>
            <person name="Arai W."/>
            <person name="Tsubouchi T."/>
            <person name="Morono Y."/>
            <person name="Uchiyama I."/>
            <person name="Ito T."/>
            <person name="Fujiyama A."/>
            <person name="Inagaki F."/>
            <person name="Takami H."/>
        </authorList>
    </citation>
    <scope>NUCLEOTIDE SEQUENCE</scope>
    <source>
        <strain evidence="5">Expedition CK06-06</strain>
    </source>
</reference>
<dbReference type="InterPro" id="IPR011006">
    <property type="entry name" value="CheY-like_superfamily"/>
</dbReference>
<dbReference type="PANTHER" id="PTHR43719">
    <property type="entry name" value="TWO-COMPONENT HISTIDINE KINASE"/>
    <property type="match status" value="1"/>
</dbReference>
<dbReference type="InterPro" id="IPR001789">
    <property type="entry name" value="Sig_transdc_resp-reg_receiver"/>
</dbReference>
<dbReference type="InterPro" id="IPR036097">
    <property type="entry name" value="HisK_dim/P_sf"/>
</dbReference>
<dbReference type="SUPFAM" id="SSF52172">
    <property type="entry name" value="CheY-like"/>
    <property type="match status" value="1"/>
</dbReference>
<dbReference type="Pfam" id="PF00072">
    <property type="entry name" value="Response_reg"/>
    <property type="match status" value="1"/>
</dbReference>
<keyword evidence="3" id="KW-0804">Transcription</keyword>
<evidence type="ECO:0000259" key="4">
    <source>
        <dbReference type="PROSITE" id="PS50110"/>
    </source>
</evidence>
<organism evidence="5">
    <name type="scientific">marine sediment metagenome</name>
    <dbReference type="NCBI Taxonomy" id="412755"/>
    <lineage>
        <taxon>unclassified sequences</taxon>
        <taxon>metagenomes</taxon>
        <taxon>ecological metagenomes</taxon>
    </lineage>
</organism>
<feature type="domain" description="Response regulatory" evidence="4">
    <location>
        <begin position="1"/>
        <end position="113"/>
    </location>
</feature>
<dbReference type="Gene3D" id="1.10.287.130">
    <property type="match status" value="1"/>
</dbReference>
<proteinExistence type="predicted"/>
<dbReference type="Pfam" id="PF00512">
    <property type="entry name" value="HisKA"/>
    <property type="match status" value="1"/>
</dbReference>
<dbReference type="GO" id="GO:0000155">
    <property type="term" value="F:phosphorelay sensor kinase activity"/>
    <property type="evidence" value="ECO:0007669"/>
    <property type="project" value="InterPro"/>
</dbReference>
<dbReference type="CDD" id="cd00082">
    <property type="entry name" value="HisKA"/>
    <property type="match status" value="1"/>
</dbReference>
<dbReference type="SUPFAM" id="SSF47384">
    <property type="entry name" value="Homodimeric domain of signal transducing histidine kinase"/>
    <property type="match status" value="1"/>
</dbReference>
<dbReference type="InterPro" id="IPR003661">
    <property type="entry name" value="HisK_dim/P_dom"/>
</dbReference>
<protein>
    <recommendedName>
        <fullName evidence="4">Response regulatory domain-containing protein</fullName>
    </recommendedName>
</protein>
<evidence type="ECO:0000256" key="3">
    <source>
        <dbReference type="ARBA" id="ARBA00023163"/>
    </source>
</evidence>
<dbReference type="SMART" id="SM00388">
    <property type="entry name" value="HisKA"/>
    <property type="match status" value="1"/>
</dbReference>
<evidence type="ECO:0000313" key="5">
    <source>
        <dbReference type="EMBL" id="GAH97602.1"/>
    </source>
</evidence>
<feature type="non-terminal residue" evidence="5">
    <location>
        <position position="223"/>
    </location>
</feature>
<evidence type="ECO:0000256" key="1">
    <source>
        <dbReference type="ARBA" id="ARBA00022553"/>
    </source>
</evidence>
<accession>X1JU62</accession>
<evidence type="ECO:0000256" key="2">
    <source>
        <dbReference type="ARBA" id="ARBA00023015"/>
    </source>
</evidence>
<name>X1JU62_9ZZZZ</name>